<dbReference type="STRING" id="38300.SPRI_1646"/>
<reference evidence="6 7" key="1">
    <citation type="submission" date="2015-08" db="EMBL/GenBank/DDBJ databases">
        <title>Genome sequence of the pristinamycin over-producing bacterium Streptomyces pristinaespiralis HCCB10218.</title>
        <authorList>
            <person name="Tian J."/>
            <person name="Yang J."/>
            <person name="Li L."/>
            <person name="Ruan L."/>
            <person name="Wei W."/>
            <person name="Zheng G."/>
            <person name="Wei Z."/>
            <person name="Yang S."/>
            <person name="Ge M."/>
            <person name="Jiang W."/>
            <person name="Lu Y."/>
        </authorList>
    </citation>
    <scope>NUCLEOTIDE SEQUENCE [LARGE SCALE GENOMIC DNA]</scope>
    <source>
        <strain evidence="6 7">HCCB 10218</strain>
    </source>
</reference>
<dbReference type="SUPFAM" id="SSF50129">
    <property type="entry name" value="GroES-like"/>
    <property type="match status" value="1"/>
</dbReference>
<dbReference type="InterPro" id="IPR020843">
    <property type="entry name" value="ER"/>
</dbReference>
<keyword evidence="3 5" id="KW-0862">Zinc</keyword>
<dbReference type="GeneID" id="97237297"/>
<dbReference type="GO" id="GO:0008270">
    <property type="term" value="F:zinc ion binding"/>
    <property type="evidence" value="ECO:0007669"/>
    <property type="project" value="InterPro"/>
</dbReference>
<evidence type="ECO:0000256" key="3">
    <source>
        <dbReference type="ARBA" id="ARBA00022833"/>
    </source>
</evidence>
<keyword evidence="4" id="KW-0560">Oxidoreductase</keyword>
<comment type="cofactor">
    <cofactor evidence="1 5">
        <name>Zn(2+)</name>
        <dbReference type="ChEBI" id="CHEBI:29105"/>
    </cofactor>
</comment>
<dbReference type="SMART" id="SM00829">
    <property type="entry name" value="PKS_ER"/>
    <property type="match status" value="1"/>
</dbReference>
<protein>
    <submittedName>
        <fullName evidence="6">Alcohol dehydrogenase</fullName>
    </submittedName>
</protein>
<dbReference type="KEGG" id="spri:SPRI_1646"/>
<dbReference type="InterPro" id="IPR036291">
    <property type="entry name" value="NAD(P)-bd_dom_sf"/>
</dbReference>
<evidence type="ECO:0000313" key="7">
    <source>
        <dbReference type="Proteomes" id="UP000060513"/>
    </source>
</evidence>
<dbReference type="InterPro" id="IPR013149">
    <property type="entry name" value="ADH-like_C"/>
</dbReference>
<dbReference type="OrthoDB" id="241504at2"/>
<dbReference type="Pfam" id="PF00107">
    <property type="entry name" value="ADH_zinc_N"/>
    <property type="match status" value="1"/>
</dbReference>
<dbReference type="Proteomes" id="UP000060513">
    <property type="component" value="Chromosome"/>
</dbReference>
<dbReference type="PANTHER" id="PTHR42813:SF2">
    <property type="entry name" value="DEHYDROGENASE, ZINC-CONTAINING, PUTATIVE (AFU_ORTHOLOGUE AFUA_2G02810)-RELATED"/>
    <property type="match status" value="1"/>
</dbReference>
<organism evidence="6">
    <name type="scientific">Streptomyces pristinaespiralis</name>
    <dbReference type="NCBI Taxonomy" id="38300"/>
    <lineage>
        <taxon>Bacteria</taxon>
        <taxon>Bacillati</taxon>
        <taxon>Actinomycetota</taxon>
        <taxon>Actinomycetes</taxon>
        <taxon>Kitasatosporales</taxon>
        <taxon>Streptomycetaceae</taxon>
        <taxon>Streptomyces</taxon>
    </lineage>
</organism>
<dbReference type="InterPro" id="IPR002328">
    <property type="entry name" value="ADH_Zn_CS"/>
</dbReference>
<name>A0A0M4D718_STRPR</name>
<dbReference type="GO" id="GO:0016491">
    <property type="term" value="F:oxidoreductase activity"/>
    <property type="evidence" value="ECO:0007669"/>
    <property type="project" value="UniProtKB-KW"/>
</dbReference>
<dbReference type="InterPro" id="IPR013154">
    <property type="entry name" value="ADH-like_N"/>
</dbReference>
<evidence type="ECO:0000256" key="2">
    <source>
        <dbReference type="ARBA" id="ARBA00022723"/>
    </source>
</evidence>
<dbReference type="InterPro" id="IPR011032">
    <property type="entry name" value="GroES-like_sf"/>
</dbReference>
<proteinExistence type="inferred from homology"/>
<evidence type="ECO:0000313" key="6">
    <source>
        <dbReference type="EMBL" id="ALC19952.1"/>
    </source>
</evidence>
<dbReference type="Gene3D" id="3.40.50.720">
    <property type="entry name" value="NAD(P)-binding Rossmann-like Domain"/>
    <property type="match status" value="1"/>
</dbReference>
<dbReference type="PROSITE" id="PS00059">
    <property type="entry name" value="ADH_ZINC"/>
    <property type="match status" value="1"/>
</dbReference>
<dbReference type="RefSeq" id="WP_005310238.1">
    <property type="nucleotide sequence ID" value="NZ_CP011340.1"/>
</dbReference>
<dbReference type="PANTHER" id="PTHR42813">
    <property type="entry name" value="ZINC-TYPE ALCOHOL DEHYDROGENASE-LIKE"/>
    <property type="match status" value="1"/>
</dbReference>
<dbReference type="Pfam" id="PF08240">
    <property type="entry name" value="ADH_N"/>
    <property type="match status" value="1"/>
</dbReference>
<evidence type="ECO:0000256" key="1">
    <source>
        <dbReference type="ARBA" id="ARBA00001947"/>
    </source>
</evidence>
<evidence type="ECO:0000256" key="5">
    <source>
        <dbReference type="RuleBase" id="RU361277"/>
    </source>
</evidence>
<accession>A0A0M4D718</accession>
<dbReference type="AlphaFoldDB" id="A0A0M4D718"/>
<gene>
    <name evidence="6" type="ORF">SPRI_1646</name>
</gene>
<sequence length="353" mass="37087">MKALTYQGRHDIRFEEVPDPVVAAPTDAVVQVTAAGICGSDLHIYGGNPFSPEVGYTPGHECVGVVVETGDQVTRFRPGDRVMLPASVGCTLCPTCAAGFTARCERAKSLLDLCYGVSPQLPGSQAQALAVPYADMNLVGLPEDISDEAAVVLTDNAPTAWYGCRRARIRPGETVLVIGLGPVGIMTAQSAFAMGAARVLGVDLVAERRAFAATMGVEPVEGAEAEDVRAAIRDMTGGRGPDAVVEAVGSDATIELALRAVRQAGRVSVVGVSQNEAFPFHMGLAQVKELEFAIGLCSVHYELPALFSLTRAGRITPEAVVSHRFGLSEGPAAYELFSSRADGVHKILLDPSR</sequence>
<dbReference type="Gene3D" id="3.90.180.10">
    <property type="entry name" value="Medium-chain alcohol dehydrogenases, catalytic domain"/>
    <property type="match status" value="1"/>
</dbReference>
<dbReference type="EMBL" id="CP011340">
    <property type="protein sequence ID" value="ALC19952.1"/>
    <property type="molecule type" value="Genomic_DNA"/>
</dbReference>
<dbReference type="OMA" id="MQNSCAP"/>
<comment type="similarity">
    <text evidence="5">Belongs to the zinc-containing alcohol dehydrogenase family.</text>
</comment>
<keyword evidence="2 5" id="KW-0479">Metal-binding</keyword>
<evidence type="ECO:0000256" key="4">
    <source>
        <dbReference type="ARBA" id="ARBA00023002"/>
    </source>
</evidence>
<dbReference type="PATRIC" id="fig|38300.4.peg.1752"/>
<dbReference type="SUPFAM" id="SSF51735">
    <property type="entry name" value="NAD(P)-binding Rossmann-fold domains"/>
    <property type="match status" value="1"/>
</dbReference>